<accession>A0A437MF75</accession>
<dbReference type="InterPro" id="IPR018094">
    <property type="entry name" value="Thymidylate_kinase"/>
</dbReference>
<feature type="domain" description="Thymidylate kinase-like" evidence="12">
    <location>
        <begin position="103"/>
        <end position="184"/>
    </location>
</feature>
<evidence type="ECO:0000259" key="12">
    <source>
        <dbReference type="Pfam" id="PF02223"/>
    </source>
</evidence>
<comment type="function">
    <text evidence="11">Phosphorylation of dTMP to form dTDP in both de novo and salvage pathways of dTTP synthesis.</text>
</comment>
<keyword evidence="4 11" id="KW-0808">Transferase</keyword>
<dbReference type="GO" id="GO:0006235">
    <property type="term" value="P:dTTP biosynthetic process"/>
    <property type="evidence" value="ECO:0007669"/>
    <property type="project" value="UniProtKB-UniRule"/>
</dbReference>
<evidence type="ECO:0000313" key="14">
    <source>
        <dbReference type="Proteomes" id="UP000282957"/>
    </source>
</evidence>
<dbReference type="EMBL" id="SACL01000004">
    <property type="protein sequence ID" value="RVT96280.1"/>
    <property type="molecule type" value="Genomic_DNA"/>
</dbReference>
<dbReference type="RefSeq" id="WP_127788213.1">
    <property type="nucleotide sequence ID" value="NZ_SACL01000004.1"/>
</dbReference>
<dbReference type="OrthoDB" id="9774907at2"/>
<dbReference type="Proteomes" id="UP000282957">
    <property type="component" value="Unassembled WGS sequence"/>
</dbReference>
<dbReference type="HAMAP" id="MF_00165">
    <property type="entry name" value="Thymidylate_kinase"/>
    <property type="match status" value="1"/>
</dbReference>
<dbReference type="Pfam" id="PF02223">
    <property type="entry name" value="Thymidylate_kin"/>
    <property type="match status" value="2"/>
</dbReference>
<name>A0A437MF75_9PROT</name>
<evidence type="ECO:0000256" key="6">
    <source>
        <dbReference type="ARBA" id="ARBA00022741"/>
    </source>
</evidence>
<gene>
    <name evidence="11" type="primary">tmk</name>
    <name evidence="13" type="ORF">EOD42_14300</name>
</gene>
<dbReference type="GO" id="GO:0005524">
    <property type="term" value="F:ATP binding"/>
    <property type="evidence" value="ECO:0007669"/>
    <property type="project" value="UniProtKB-UniRule"/>
</dbReference>
<keyword evidence="14" id="KW-1185">Reference proteome</keyword>
<dbReference type="InterPro" id="IPR027417">
    <property type="entry name" value="P-loop_NTPase"/>
</dbReference>
<dbReference type="GO" id="GO:0004798">
    <property type="term" value="F:dTMP kinase activity"/>
    <property type="evidence" value="ECO:0007669"/>
    <property type="project" value="UniProtKB-UniRule"/>
</dbReference>
<dbReference type="AlphaFoldDB" id="A0A437MF75"/>
<dbReference type="SUPFAM" id="SSF52540">
    <property type="entry name" value="P-loop containing nucleoside triphosphate hydrolases"/>
    <property type="match status" value="1"/>
</dbReference>
<protein>
    <recommendedName>
        <fullName evidence="3 11">Thymidylate kinase</fullName>
        <ecNumber evidence="2 11">2.7.4.9</ecNumber>
    </recommendedName>
    <alternativeName>
        <fullName evidence="9 11">dTMP kinase</fullName>
    </alternativeName>
</protein>
<organism evidence="13 14">
    <name type="scientific">Rhodovarius crocodyli</name>
    <dbReference type="NCBI Taxonomy" id="1979269"/>
    <lineage>
        <taxon>Bacteria</taxon>
        <taxon>Pseudomonadati</taxon>
        <taxon>Pseudomonadota</taxon>
        <taxon>Alphaproteobacteria</taxon>
        <taxon>Acetobacterales</taxon>
        <taxon>Roseomonadaceae</taxon>
        <taxon>Rhodovarius</taxon>
    </lineage>
</organism>
<comment type="catalytic activity">
    <reaction evidence="10 11">
        <text>dTMP + ATP = dTDP + ADP</text>
        <dbReference type="Rhea" id="RHEA:13517"/>
        <dbReference type="ChEBI" id="CHEBI:30616"/>
        <dbReference type="ChEBI" id="CHEBI:58369"/>
        <dbReference type="ChEBI" id="CHEBI:63528"/>
        <dbReference type="ChEBI" id="CHEBI:456216"/>
        <dbReference type="EC" id="2.7.4.9"/>
    </reaction>
</comment>
<dbReference type="GO" id="GO:0006233">
    <property type="term" value="P:dTDP biosynthetic process"/>
    <property type="evidence" value="ECO:0007669"/>
    <property type="project" value="InterPro"/>
</dbReference>
<keyword evidence="6 11" id="KW-0547">Nucleotide-binding</keyword>
<dbReference type="Gene3D" id="3.40.50.300">
    <property type="entry name" value="P-loop containing nucleotide triphosphate hydrolases"/>
    <property type="match status" value="1"/>
</dbReference>
<evidence type="ECO:0000256" key="1">
    <source>
        <dbReference type="ARBA" id="ARBA00009776"/>
    </source>
</evidence>
<dbReference type="PANTHER" id="PTHR10344">
    <property type="entry name" value="THYMIDYLATE KINASE"/>
    <property type="match status" value="1"/>
</dbReference>
<evidence type="ECO:0000256" key="3">
    <source>
        <dbReference type="ARBA" id="ARBA00017144"/>
    </source>
</evidence>
<dbReference type="EC" id="2.7.4.9" evidence="2 11"/>
<dbReference type="PANTHER" id="PTHR10344:SF4">
    <property type="entry name" value="UMP-CMP KINASE 2, MITOCHONDRIAL"/>
    <property type="match status" value="1"/>
</dbReference>
<keyword evidence="8 11" id="KW-0067">ATP-binding</keyword>
<keyword evidence="7 11" id="KW-0418">Kinase</keyword>
<feature type="domain" description="Thymidylate kinase-like" evidence="12">
    <location>
        <begin position="5"/>
        <end position="85"/>
    </location>
</feature>
<sequence length="253" mass="27801">MFITIEGADGVGKTTQAKLLADKLRENANFNVLLTGEPRHDGLGAVARQALLTATPLEALHLLAAARSEHLRSVIMPHLLNKALVDRIVTGFLDGRLPTGLQAPVVVCDRYIDTTFAYQVAGKGRVVEQVFLAASRDWHMPDLTIILDADEQAIEARLRARKAAMPNWSLSSENRLSDQLDEKFASERRRIVNAFRAPLQIDGRVVRTIDVTNLDAAQTHLAVMRAFQAASDERRERAGAMLGVPPRRQGVAA</sequence>
<evidence type="ECO:0000256" key="2">
    <source>
        <dbReference type="ARBA" id="ARBA00012980"/>
    </source>
</evidence>
<dbReference type="InterPro" id="IPR039430">
    <property type="entry name" value="Thymidylate_kin-like_dom"/>
</dbReference>
<evidence type="ECO:0000256" key="8">
    <source>
        <dbReference type="ARBA" id="ARBA00022840"/>
    </source>
</evidence>
<evidence type="ECO:0000256" key="7">
    <source>
        <dbReference type="ARBA" id="ARBA00022777"/>
    </source>
</evidence>
<dbReference type="GO" id="GO:0005737">
    <property type="term" value="C:cytoplasm"/>
    <property type="evidence" value="ECO:0007669"/>
    <property type="project" value="TreeGrafter"/>
</dbReference>
<keyword evidence="5 11" id="KW-0545">Nucleotide biosynthesis</keyword>
<evidence type="ECO:0000256" key="9">
    <source>
        <dbReference type="ARBA" id="ARBA00029962"/>
    </source>
</evidence>
<evidence type="ECO:0000313" key="13">
    <source>
        <dbReference type="EMBL" id="RVT96280.1"/>
    </source>
</evidence>
<feature type="binding site" evidence="11">
    <location>
        <begin position="7"/>
        <end position="14"/>
    </location>
    <ligand>
        <name>ATP</name>
        <dbReference type="ChEBI" id="CHEBI:30616"/>
    </ligand>
</feature>
<comment type="similarity">
    <text evidence="1 11">Belongs to the thymidylate kinase family.</text>
</comment>
<evidence type="ECO:0000256" key="5">
    <source>
        <dbReference type="ARBA" id="ARBA00022727"/>
    </source>
</evidence>
<dbReference type="GO" id="GO:0006227">
    <property type="term" value="P:dUDP biosynthetic process"/>
    <property type="evidence" value="ECO:0007669"/>
    <property type="project" value="TreeGrafter"/>
</dbReference>
<dbReference type="CDD" id="cd01672">
    <property type="entry name" value="TMPK"/>
    <property type="match status" value="1"/>
</dbReference>
<reference evidence="13 14" key="1">
    <citation type="submission" date="2019-01" db="EMBL/GenBank/DDBJ databases">
        <authorList>
            <person name="Chen W.-M."/>
        </authorList>
    </citation>
    <scope>NUCLEOTIDE SEQUENCE [LARGE SCALE GENOMIC DNA]</scope>
    <source>
        <strain evidence="13 14">CCP-6</strain>
    </source>
</reference>
<comment type="caution">
    <text evidence="13">The sequence shown here is derived from an EMBL/GenBank/DDBJ whole genome shotgun (WGS) entry which is preliminary data.</text>
</comment>
<evidence type="ECO:0000256" key="4">
    <source>
        <dbReference type="ARBA" id="ARBA00022679"/>
    </source>
</evidence>
<evidence type="ECO:0000256" key="10">
    <source>
        <dbReference type="ARBA" id="ARBA00048743"/>
    </source>
</evidence>
<evidence type="ECO:0000256" key="11">
    <source>
        <dbReference type="HAMAP-Rule" id="MF_00165"/>
    </source>
</evidence>
<proteinExistence type="inferred from homology"/>